<keyword evidence="1" id="KW-0812">Transmembrane</keyword>
<keyword evidence="7" id="KW-1185">Reference proteome</keyword>
<gene>
    <name evidence="6" type="primary">icmF1</name>
    <name evidence="6" type="ORF">DESUT3_00840</name>
</gene>
<dbReference type="Pfam" id="PF06761">
    <property type="entry name" value="IcmF-related"/>
    <property type="match status" value="1"/>
</dbReference>
<sequence>MNKILIFLQAYLLGRSGSRFVGLLLLLSLVWWAGPHVGLDGERLRLMVMGGILLFALGWWLVKLLLVRRRADRFKKELQSHDEKGMGRQLEIEELRTKMDEAIASLKSSELGVGYRGNAALYALPWFMIIGPSAAGKTTLLRNSGLHFPYAQGNDIDIKGFGGTRNCDWWFSNEAVLLDTAGRYTTEEDDQEEWSAFLAMLKKHRSRIPLNGVLVAVSLADLLTADEGGLEWHVKIIRDRIDELTTRLGCVFPIYLVLTKCDLLHGFESFFADLGDNDRNQVWGAWLAGRSADQELAEAFEEKMRLLYQRLCELRLRKLSMQRRFEAKSEIFDFAAQFRAASDKLIEFVNLLVQRNPYQETPRFCGVYFTSATQEGTPIQRILGNLRQAFGFVEDEVPRDAGTPKSYFIKKLFQEVIFPNALGVSRNRRSEVVHRWLKSAWVSACLAVIGASVLLLSTSLTSNTLLINQGSGRVADLRTAVVAEDPSALQVFEGLSGVYDHHQKLLDYERRLPWHLMLGVYHGDKQIAPALTTLLSSMEQACFRPMRTALEYRLENYARQWEASDDQGQENIRDPYYQALKVYLMLADPRRLEEPFALPVLVGLWKEQIQRGEPEKGFGAEQEAHFEALVRLYLNHLRLEPSEPLAMAAWQTRQAIVEKARKQLRTPPNAERLYAQLLSKAKLSLKDQKLEELIKGYSFGVLTSDYLLPGAYTEKGWREFIQPELEKAVASASRGDWVIGSYRGELAGADPARKGEAEAAAESSGEAEAEAEEGTIDGELARRLTGEVRRLYFADYADAWFRLLESVRISRFDSLEDAAKKMLIIARGDGPFGELLRVVSRNINLSDPLKVASLEASTQGIAGGENQPQVSLVRELDAPLRDLRKFTDPADKMTVSLLINQYLLAVSTMQGELERLSAAVDVQRQAKLYSATILTGGGANSELYKSWVSTSSLLNGIEARTRRIASRMLIAPIQNVWRVILAEARKDLQREWRASVLASFGGKLQGKFPFDPQGPDAALADVSDFFRPGDGVFWSFVHNQLAPFITEGRHSWSQKTWLDLGPGFEPGLLMSLSHARSISGSLFRRGNDEPDIRFSVYPLPTRGLSEMYFEANGQMYRYRNEPQEWRVFRWPGSAEKLGARVYGINGRGGAKAALDFEGVWGLFHILDKARVSAEEGAQYLSVWELQDAGQEPIQVQFRIKADRENNVFSQGLFSDFRVPETIF</sequence>
<dbReference type="RefSeq" id="WP_221250498.1">
    <property type="nucleotide sequence ID" value="NZ_AP024355.1"/>
</dbReference>
<organism evidence="6 7">
    <name type="scientific">Desulfuromonas versatilis</name>
    <dbReference type="NCBI Taxonomy" id="2802975"/>
    <lineage>
        <taxon>Bacteria</taxon>
        <taxon>Pseudomonadati</taxon>
        <taxon>Thermodesulfobacteriota</taxon>
        <taxon>Desulfuromonadia</taxon>
        <taxon>Desulfuromonadales</taxon>
        <taxon>Desulfuromonadaceae</taxon>
        <taxon>Desulfuromonas</taxon>
    </lineage>
</organism>
<evidence type="ECO:0000256" key="1">
    <source>
        <dbReference type="SAM" id="Phobius"/>
    </source>
</evidence>
<feature type="transmembrane region" description="Helical" evidence="1">
    <location>
        <begin position="12"/>
        <end position="34"/>
    </location>
</feature>
<evidence type="ECO:0000259" key="3">
    <source>
        <dbReference type="Pfam" id="PF06761"/>
    </source>
</evidence>
<evidence type="ECO:0000313" key="7">
    <source>
        <dbReference type="Proteomes" id="UP001319827"/>
    </source>
</evidence>
<protein>
    <submittedName>
        <fullName evidence="6">Type VI secretion protein IcmF</fullName>
    </submittedName>
</protein>
<reference evidence="6 7" key="2">
    <citation type="journal article" date="2021" name="Int. J. Syst. Evol. Microbiol.">
        <title>Isolation and Polyphasic Characterization of Desulfuromonas versatilis sp. Nov., an Electrogenic Bacteria Capable of Versatile Metabolism Isolated from a Graphene Oxide-Reducing Enrichment Culture.</title>
        <authorList>
            <person name="Xie L."/>
            <person name="Yoshida N."/>
            <person name="Ishii S."/>
            <person name="Meng L."/>
        </authorList>
    </citation>
    <scope>NUCLEOTIDE SEQUENCE [LARGE SCALE GENOMIC DNA]</scope>
    <source>
        <strain evidence="6 7">NIT-T3</strain>
    </source>
</reference>
<feature type="domain" description="Type VI secretion system component TssM1 N-terminal" evidence="4">
    <location>
        <begin position="188"/>
        <end position="444"/>
    </location>
</feature>
<feature type="transmembrane region" description="Helical" evidence="1">
    <location>
        <begin position="436"/>
        <end position="456"/>
    </location>
</feature>
<dbReference type="PANTHER" id="PTHR36153:SF1">
    <property type="entry name" value="TYPE VI SECRETION SYSTEM COMPONENT TSSM1"/>
    <property type="match status" value="1"/>
</dbReference>
<dbReference type="InterPro" id="IPR009612">
    <property type="entry name" value="IcmF-rel"/>
</dbReference>
<feature type="domain" description="Type VI secretion system component TssM1 helical" evidence="5">
    <location>
        <begin position="986"/>
        <end position="1087"/>
    </location>
</feature>
<name>A0ABN6DS23_9BACT</name>
<dbReference type="InterPro" id="IPR048677">
    <property type="entry name" value="TssM1_hel"/>
</dbReference>
<dbReference type="PANTHER" id="PTHR36153">
    <property type="entry name" value="INNER MEMBRANE PROTEIN-RELATED"/>
    <property type="match status" value="1"/>
</dbReference>
<dbReference type="Gene3D" id="3.40.50.300">
    <property type="entry name" value="P-loop containing nucleotide triphosphate hydrolases"/>
    <property type="match status" value="1"/>
</dbReference>
<evidence type="ECO:0000259" key="2">
    <source>
        <dbReference type="Pfam" id="PF06744"/>
    </source>
</evidence>
<dbReference type="InterPro" id="IPR010623">
    <property type="entry name" value="IcmF_C"/>
</dbReference>
<reference evidence="6 7" key="1">
    <citation type="journal article" date="2016" name="C (Basel)">
        <title>Selective Growth of and Electricity Production by Marine Exoelectrogenic Bacteria in Self-Aggregated Hydrogel of Microbially Reduced Graphene Oxide.</title>
        <authorList>
            <person name="Yoshida N."/>
            <person name="Goto Y."/>
            <person name="Miyata Y."/>
        </authorList>
    </citation>
    <scope>NUCLEOTIDE SEQUENCE [LARGE SCALE GENOMIC DNA]</scope>
    <source>
        <strain evidence="6 7">NIT-T3</strain>
    </source>
</reference>
<dbReference type="EMBL" id="AP024355">
    <property type="protein sequence ID" value="BCR03015.1"/>
    <property type="molecule type" value="Genomic_DNA"/>
</dbReference>
<feature type="domain" description="IcmF-related" evidence="3">
    <location>
        <begin position="499"/>
        <end position="843"/>
    </location>
</feature>
<dbReference type="InterPro" id="IPR027417">
    <property type="entry name" value="P-loop_NTPase"/>
</dbReference>
<dbReference type="Pfam" id="PF14331">
    <property type="entry name" value="IcmF-related_N"/>
    <property type="match status" value="1"/>
</dbReference>
<proteinExistence type="predicted"/>
<dbReference type="SUPFAM" id="SSF52540">
    <property type="entry name" value="P-loop containing nucleoside triphosphate hydrolases"/>
    <property type="match status" value="1"/>
</dbReference>
<keyword evidence="1" id="KW-1133">Transmembrane helix</keyword>
<dbReference type="NCBIfam" id="TIGR03348">
    <property type="entry name" value="VI_IcmF"/>
    <property type="match status" value="1"/>
</dbReference>
<dbReference type="Proteomes" id="UP001319827">
    <property type="component" value="Chromosome"/>
</dbReference>
<evidence type="ECO:0000313" key="6">
    <source>
        <dbReference type="EMBL" id="BCR03015.1"/>
    </source>
</evidence>
<feature type="transmembrane region" description="Helical" evidence="1">
    <location>
        <begin position="46"/>
        <end position="66"/>
    </location>
</feature>
<dbReference type="InterPro" id="IPR017731">
    <property type="entry name" value="TssM1-like"/>
</dbReference>
<dbReference type="Pfam" id="PF21070">
    <property type="entry name" value="IcmF_helical"/>
    <property type="match status" value="1"/>
</dbReference>
<keyword evidence="1" id="KW-0472">Membrane</keyword>
<accession>A0ABN6DS23</accession>
<dbReference type="InterPro" id="IPR053156">
    <property type="entry name" value="T6SS_TssM-like"/>
</dbReference>
<dbReference type="Pfam" id="PF06744">
    <property type="entry name" value="IcmF_C"/>
    <property type="match status" value="1"/>
</dbReference>
<dbReference type="InterPro" id="IPR025743">
    <property type="entry name" value="TssM1_N"/>
</dbReference>
<evidence type="ECO:0000259" key="5">
    <source>
        <dbReference type="Pfam" id="PF21070"/>
    </source>
</evidence>
<dbReference type="CDD" id="cd00882">
    <property type="entry name" value="Ras_like_GTPase"/>
    <property type="match status" value="1"/>
</dbReference>
<feature type="domain" description="Type VI secretion system IcmF C-terminal" evidence="2">
    <location>
        <begin position="1094"/>
        <end position="1186"/>
    </location>
</feature>
<evidence type="ECO:0000259" key="4">
    <source>
        <dbReference type="Pfam" id="PF14331"/>
    </source>
</evidence>